<evidence type="ECO:0000313" key="2">
    <source>
        <dbReference type="Proteomes" id="UP000054359"/>
    </source>
</evidence>
<dbReference type="AlphaFoldDB" id="A0A087SXX9"/>
<reference evidence="1 2" key="1">
    <citation type="submission" date="2013-11" db="EMBL/GenBank/DDBJ databases">
        <title>Genome sequencing of Stegodyphus mimosarum.</title>
        <authorList>
            <person name="Bechsgaard J."/>
        </authorList>
    </citation>
    <scope>NUCLEOTIDE SEQUENCE [LARGE SCALE GENOMIC DNA]</scope>
</reference>
<feature type="non-terminal residue" evidence="1">
    <location>
        <position position="39"/>
    </location>
</feature>
<dbReference type="Proteomes" id="UP000054359">
    <property type="component" value="Unassembled WGS sequence"/>
</dbReference>
<protein>
    <submittedName>
        <fullName evidence="1">Uncharacterized protein</fullName>
    </submittedName>
</protein>
<dbReference type="EMBL" id="KK112458">
    <property type="protein sequence ID" value="KFM57718.1"/>
    <property type="molecule type" value="Genomic_DNA"/>
</dbReference>
<name>A0A087SXX9_STEMI</name>
<organism evidence="1 2">
    <name type="scientific">Stegodyphus mimosarum</name>
    <name type="common">African social velvet spider</name>
    <dbReference type="NCBI Taxonomy" id="407821"/>
    <lineage>
        <taxon>Eukaryota</taxon>
        <taxon>Metazoa</taxon>
        <taxon>Ecdysozoa</taxon>
        <taxon>Arthropoda</taxon>
        <taxon>Chelicerata</taxon>
        <taxon>Arachnida</taxon>
        <taxon>Araneae</taxon>
        <taxon>Araneomorphae</taxon>
        <taxon>Entelegynae</taxon>
        <taxon>Eresoidea</taxon>
        <taxon>Eresidae</taxon>
        <taxon>Stegodyphus</taxon>
    </lineage>
</organism>
<gene>
    <name evidence="1" type="ORF">X975_16982</name>
</gene>
<proteinExistence type="predicted"/>
<sequence>MVTKVSVSSWCYLQGSIKKTKHTKVVLSAPPEKAKWMPD</sequence>
<evidence type="ECO:0000313" key="1">
    <source>
        <dbReference type="EMBL" id="KFM57718.1"/>
    </source>
</evidence>
<accession>A0A087SXX9</accession>
<keyword evidence="2" id="KW-1185">Reference proteome</keyword>